<keyword evidence="9" id="KW-1185">Reference proteome</keyword>
<keyword evidence="5 6" id="KW-0472">Membrane</keyword>
<evidence type="ECO:0000256" key="1">
    <source>
        <dbReference type="ARBA" id="ARBA00004651"/>
    </source>
</evidence>
<feature type="transmembrane region" description="Helical" evidence="6">
    <location>
        <begin position="12"/>
        <end position="37"/>
    </location>
</feature>
<keyword evidence="2" id="KW-1003">Cell membrane</keyword>
<dbReference type="PANTHER" id="PTHR36115">
    <property type="entry name" value="PROLINE-RICH ANTIGEN HOMOLOG-RELATED"/>
    <property type="match status" value="1"/>
</dbReference>
<dbReference type="GO" id="GO:0005886">
    <property type="term" value="C:plasma membrane"/>
    <property type="evidence" value="ECO:0007669"/>
    <property type="project" value="UniProtKB-SubCell"/>
</dbReference>
<dbReference type="EMBL" id="QGGR01000003">
    <property type="protein sequence ID" value="PWK50201.1"/>
    <property type="molecule type" value="Genomic_DNA"/>
</dbReference>
<dbReference type="InterPro" id="IPR010432">
    <property type="entry name" value="RDD"/>
</dbReference>
<dbReference type="PANTHER" id="PTHR36115:SF6">
    <property type="entry name" value="PROLINE-RICH ANTIGEN HOMOLOG"/>
    <property type="match status" value="1"/>
</dbReference>
<gene>
    <name evidence="8" type="ORF">BC793_10382</name>
</gene>
<dbReference type="OrthoDB" id="9793824at2"/>
<comment type="caution">
    <text evidence="8">The sequence shown here is derived from an EMBL/GenBank/DDBJ whole genome shotgun (WGS) entry which is preliminary data.</text>
</comment>
<evidence type="ECO:0000256" key="6">
    <source>
        <dbReference type="SAM" id="Phobius"/>
    </source>
</evidence>
<evidence type="ECO:0000256" key="2">
    <source>
        <dbReference type="ARBA" id="ARBA00022475"/>
    </source>
</evidence>
<evidence type="ECO:0000313" key="8">
    <source>
        <dbReference type="EMBL" id="PWK50201.1"/>
    </source>
</evidence>
<name>A0A316FMS3_9ACTN</name>
<proteinExistence type="predicted"/>
<protein>
    <submittedName>
        <fullName evidence="8">RDD family protein</fullName>
    </submittedName>
</protein>
<evidence type="ECO:0000259" key="7">
    <source>
        <dbReference type="Pfam" id="PF06271"/>
    </source>
</evidence>
<organism evidence="8 9">
    <name type="scientific">Actinoplanes xinjiangensis</name>
    <dbReference type="NCBI Taxonomy" id="512350"/>
    <lineage>
        <taxon>Bacteria</taxon>
        <taxon>Bacillati</taxon>
        <taxon>Actinomycetota</taxon>
        <taxon>Actinomycetes</taxon>
        <taxon>Micromonosporales</taxon>
        <taxon>Micromonosporaceae</taxon>
        <taxon>Actinoplanes</taxon>
    </lineage>
</organism>
<comment type="subcellular location">
    <subcellularLocation>
        <location evidence="1">Cell membrane</location>
        <topology evidence="1">Multi-pass membrane protein</topology>
    </subcellularLocation>
</comment>
<evidence type="ECO:0000313" key="9">
    <source>
        <dbReference type="Proteomes" id="UP000245697"/>
    </source>
</evidence>
<keyword evidence="4 6" id="KW-1133">Transmembrane helix</keyword>
<keyword evidence="3 6" id="KW-0812">Transmembrane</keyword>
<evidence type="ECO:0000256" key="3">
    <source>
        <dbReference type="ARBA" id="ARBA00022692"/>
    </source>
</evidence>
<dbReference type="AlphaFoldDB" id="A0A316FMS3"/>
<dbReference type="RefSeq" id="WP_158319207.1">
    <property type="nucleotide sequence ID" value="NZ_BONA01000002.1"/>
</dbReference>
<evidence type="ECO:0000256" key="4">
    <source>
        <dbReference type="ARBA" id="ARBA00022989"/>
    </source>
</evidence>
<accession>A0A316FMS3</accession>
<dbReference type="InterPro" id="IPR051791">
    <property type="entry name" value="Pra-immunoreactive"/>
</dbReference>
<reference evidence="8 9" key="1">
    <citation type="submission" date="2018-05" db="EMBL/GenBank/DDBJ databases">
        <title>Genomic Encyclopedia of Archaeal and Bacterial Type Strains, Phase II (KMG-II): from individual species to whole genera.</title>
        <authorList>
            <person name="Goeker M."/>
        </authorList>
    </citation>
    <scope>NUCLEOTIDE SEQUENCE [LARGE SCALE GENOMIC DNA]</scope>
    <source>
        <strain evidence="8 9">DSM 45184</strain>
    </source>
</reference>
<feature type="transmembrane region" description="Helical" evidence="6">
    <location>
        <begin position="63"/>
        <end position="84"/>
    </location>
</feature>
<sequence length="159" mass="16153">MTSRTASWGRRAAAALIDTALVIVLPLLFTALVWAMFAGGYETVSDASGVQQSAGMSGGSSPAGLGIVLAGAVVALIVAGRMAYRQGESGQTPGKRALGLVTVGADGDVLGGPAGLRRGAAQLVNIVPLGAGYLRPLWSGDRQTWADRFVGSTVVDARR</sequence>
<evidence type="ECO:0000256" key="5">
    <source>
        <dbReference type="ARBA" id="ARBA00023136"/>
    </source>
</evidence>
<dbReference type="Pfam" id="PF06271">
    <property type="entry name" value="RDD"/>
    <property type="match status" value="1"/>
</dbReference>
<feature type="domain" description="RDD" evidence="7">
    <location>
        <begin position="5"/>
        <end position="150"/>
    </location>
</feature>
<dbReference type="Proteomes" id="UP000245697">
    <property type="component" value="Unassembled WGS sequence"/>
</dbReference>